<comment type="caution">
    <text evidence="3">The sequence shown here is derived from an EMBL/GenBank/DDBJ whole genome shotgun (WGS) entry which is preliminary data.</text>
</comment>
<evidence type="ECO:0000259" key="2">
    <source>
        <dbReference type="Pfam" id="PF03372"/>
    </source>
</evidence>
<evidence type="ECO:0000313" key="3">
    <source>
        <dbReference type="EMBL" id="KAF7815008.1"/>
    </source>
</evidence>
<dbReference type="PANTHER" id="PTHR33710:SF77">
    <property type="entry name" value="DNASE I-LIKE SUPERFAMILY PROTEIN"/>
    <property type="match status" value="1"/>
</dbReference>
<name>A0A834T4E0_9FABA</name>
<reference evidence="3" key="1">
    <citation type="submission" date="2020-09" db="EMBL/GenBank/DDBJ databases">
        <title>Genome-Enabled Discovery of Anthraquinone Biosynthesis in Senna tora.</title>
        <authorList>
            <person name="Kang S.-H."/>
            <person name="Pandey R.P."/>
            <person name="Lee C.-M."/>
            <person name="Sim J.-S."/>
            <person name="Jeong J.-T."/>
            <person name="Choi B.-S."/>
            <person name="Jung M."/>
            <person name="Ginzburg D."/>
            <person name="Zhao K."/>
            <person name="Won S.Y."/>
            <person name="Oh T.-J."/>
            <person name="Yu Y."/>
            <person name="Kim N.-H."/>
            <person name="Lee O.R."/>
            <person name="Lee T.-H."/>
            <person name="Bashyal P."/>
            <person name="Kim T.-S."/>
            <person name="Lee W.-H."/>
            <person name="Kawkins C."/>
            <person name="Kim C.-K."/>
            <person name="Kim J.S."/>
            <person name="Ahn B.O."/>
            <person name="Rhee S.Y."/>
            <person name="Sohng J.K."/>
        </authorList>
    </citation>
    <scope>NUCLEOTIDE SEQUENCE</scope>
    <source>
        <tissue evidence="3">Leaf</tissue>
    </source>
</reference>
<feature type="domain" description="Endonuclease/exonuclease/phosphatase" evidence="2">
    <location>
        <begin position="40"/>
        <end position="139"/>
    </location>
</feature>
<keyword evidence="3" id="KW-0695">RNA-directed DNA polymerase</keyword>
<dbReference type="SUPFAM" id="SSF56219">
    <property type="entry name" value="DNase I-like"/>
    <property type="match status" value="1"/>
</dbReference>
<dbReference type="AlphaFoldDB" id="A0A834T4E0"/>
<keyword evidence="3" id="KW-0808">Transferase</keyword>
<sequence>MELANLTPKKSGGSPHQTSNNRKTKPPHEKASEHIVITSNLESIAPNMGEPWVVMGDFNSYLFAHEKQGGGAPNASCMDRFSRCISNCNLVDLGFKGPKFTWKRNNIMERIDRVSGNQVWVSNFSNYSVFTLPSFKSDHNAILLKPTVHSMSSSGEKPFRFQAAWLTHNSFEDLVVCHWNHDTH</sequence>
<dbReference type="OrthoDB" id="1435943at2759"/>
<dbReference type="PANTHER" id="PTHR33710">
    <property type="entry name" value="BNAC02G09200D PROTEIN"/>
    <property type="match status" value="1"/>
</dbReference>
<evidence type="ECO:0000313" key="4">
    <source>
        <dbReference type="Proteomes" id="UP000634136"/>
    </source>
</evidence>
<proteinExistence type="predicted"/>
<dbReference type="InterPro" id="IPR036691">
    <property type="entry name" value="Endo/exonu/phosph_ase_sf"/>
</dbReference>
<feature type="region of interest" description="Disordered" evidence="1">
    <location>
        <begin position="1"/>
        <end position="32"/>
    </location>
</feature>
<dbReference type="EMBL" id="JAAIUW010000009">
    <property type="protein sequence ID" value="KAF7815008.1"/>
    <property type="molecule type" value="Genomic_DNA"/>
</dbReference>
<accession>A0A834T4E0</accession>
<evidence type="ECO:0000256" key="1">
    <source>
        <dbReference type="SAM" id="MobiDB-lite"/>
    </source>
</evidence>
<organism evidence="3 4">
    <name type="scientific">Senna tora</name>
    <dbReference type="NCBI Taxonomy" id="362788"/>
    <lineage>
        <taxon>Eukaryota</taxon>
        <taxon>Viridiplantae</taxon>
        <taxon>Streptophyta</taxon>
        <taxon>Embryophyta</taxon>
        <taxon>Tracheophyta</taxon>
        <taxon>Spermatophyta</taxon>
        <taxon>Magnoliopsida</taxon>
        <taxon>eudicotyledons</taxon>
        <taxon>Gunneridae</taxon>
        <taxon>Pentapetalae</taxon>
        <taxon>rosids</taxon>
        <taxon>fabids</taxon>
        <taxon>Fabales</taxon>
        <taxon>Fabaceae</taxon>
        <taxon>Caesalpinioideae</taxon>
        <taxon>Cassia clade</taxon>
        <taxon>Senna</taxon>
    </lineage>
</organism>
<keyword evidence="4" id="KW-1185">Reference proteome</keyword>
<dbReference type="InterPro" id="IPR005135">
    <property type="entry name" value="Endo/exonuclease/phosphatase"/>
</dbReference>
<protein>
    <submittedName>
        <fullName evidence="3">RNA-directed DNA polymerase</fullName>
    </submittedName>
</protein>
<dbReference type="Pfam" id="PF03372">
    <property type="entry name" value="Exo_endo_phos"/>
    <property type="match status" value="1"/>
</dbReference>
<keyword evidence="3" id="KW-0548">Nucleotidyltransferase</keyword>
<dbReference type="GO" id="GO:0003964">
    <property type="term" value="F:RNA-directed DNA polymerase activity"/>
    <property type="evidence" value="ECO:0007669"/>
    <property type="project" value="UniProtKB-KW"/>
</dbReference>
<dbReference type="Proteomes" id="UP000634136">
    <property type="component" value="Unassembled WGS sequence"/>
</dbReference>
<gene>
    <name evidence="3" type="ORF">G2W53_028977</name>
</gene>
<dbReference type="Gene3D" id="3.60.10.10">
    <property type="entry name" value="Endonuclease/exonuclease/phosphatase"/>
    <property type="match status" value="1"/>
</dbReference>